<comment type="caution">
    <text evidence="1">The sequence shown here is derived from an EMBL/GenBank/DDBJ whole genome shotgun (WGS) entry which is preliminary data.</text>
</comment>
<dbReference type="EMBL" id="MECQ01000001">
    <property type="protein sequence ID" value="ODV55867.1"/>
    <property type="molecule type" value="Genomic_DNA"/>
</dbReference>
<dbReference type="Gene3D" id="1.20.120.450">
    <property type="entry name" value="dinb family like domain"/>
    <property type="match status" value="1"/>
</dbReference>
<organism evidence="1 2">
    <name type="scientific">Lysinibacillus fusiformis</name>
    <dbReference type="NCBI Taxonomy" id="28031"/>
    <lineage>
        <taxon>Bacteria</taxon>
        <taxon>Bacillati</taxon>
        <taxon>Bacillota</taxon>
        <taxon>Bacilli</taxon>
        <taxon>Bacillales</taxon>
        <taxon>Bacillaceae</taxon>
        <taxon>Lysinibacillus</taxon>
    </lineage>
</organism>
<dbReference type="SUPFAM" id="SSF109854">
    <property type="entry name" value="DinB/YfiT-like putative metalloenzymes"/>
    <property type="match status" value="1"/>
</dbReference>
<accession>A0A1E4R5V9</accession>
<evidence type="ECO:0000313" key="1">
    <source>
        <dbReference type="EMBL" id="ODV55867.1"/>
    </source>
</evidence>
<evidence type="ECO:0008006" key="3">
    <source>
        <dbReference type="Google" id="ProtNLM"/>
    </source>
</evidence>
<dbReference type="OrthoDB" id="68731at2"/>
<dbReference type="Proteomes" id="UP000094784">
    <property type="component" value="Unassembled WGS sequence"/>
</dbReference>
<name>A0A1E4R5V9_9BACI</name>
<dbReference type="RefSeq" id="WP_069480904.1">
    <property type="nucleotide sequence ID" value="NZ_KV766182.1"/>
</dbReference>
<evidence type="ECO:0000313" key="2">
    <source>
        <dbReference type="Proteomes" id="UP000094784"/>
    </source>
</evidence>
<dbReference type="AlphaFoldDB" id="A0A1E4R5V9"/>
<gene>
    <name evidence="1" type="ORF">BG258_08080</name>
</gene>
<dbReference type="InterPro" id="IPR034660">
    <property type="entry name" value="DinB/YfiT-like"/>
</dbReference>
<sequence length="179" mass="20161">MTIAQTYLQVVQKRFKNVKELGDGALAQLEGAELHWAYNEESNSIAVIVKHVSGNMISRWTDFLTTDGEKTTRNRDDEFINSLNTKEAILGVWEEGWQVFLGALATITESDLQGHVTIRGEKLAVIDAIERQMAHYSQHIGQIIYIAKQVKGSDWQTLSIARGQSQAFNKAMLENSHEK</sequence>
<dbReference type="InterPro" id="IPR011466">
    <property type="entry name" value="DUF1572"/>
</dbReference>
<protein>
    <recommendedName>
        <fullName evidence="3">DUF1572 domain-containing protein</fullName>
    </recommendedName>
</protein>
<dbReference type="Pfam" id="PF07609">
    <property type="entry name" value="DUF1572"/>
    <property type="match status" value="1"/>
</dbReference>
<proteinExistence type="predicted"/>
<reference evidence="1 2" key="1">
    <citation type="submission" date="2016-09" db="EMBL/GenBank/DDBJ databases">
        <title>Draft genome sequence of the soil isolate, Lysinibacillus fusiformis M5, a potential hypoxanthine producer.</title>
        <authorList>
            <person name="Gallegos-Monterrosa R."/>
            <person name="Maroti G."/>
            <person name="Balint B."/>
            <person name="Kovacs A.T."/>
        </authorList>
    </citation>
    <scope>NUCLEOTIDE SEQUENCE [LARGE SCALE GENOMIC DNA]</scope>
    <source>
        <strain evidence="1 2">M5</strain>
    </source>
</reference>